<proteinExistence type="predicted"/>
<sequence>MSMQKEVRPSGFEAHDAPVLSHADLYSGIRTGNELQSEGSTEAIPEVHWIPETDHGDFGVLVLVKNAYSQAFRSVDMKFWILQ</sequence>
<reference evidence="1 2" key="2">
    <citation type="journal article" date="2021" name="Curr. Genet.">
        <title>Genetic response to nitrogen starvation in the aggressive Eucalyptus foliar pathogen Teratosphaeria destructans.</title>
        <authorList>
            <person name="Havenga M."/>
            <person name="Wingfield B.D."/>
            <person name="Wingfield M.J."/>
            <person name="Dreyer L.L."/>
            <person name="Roets F."/>
            <person name="Aylward J."/>
        </authorList>
    </citation>
    <scope>NUCLEOTIDE SEQUENCE [LARGE SCALE GENOMIC DNA]</scope>
    <source>
        <strain evidence="1">CMW44962</strain>
    </source>
</reference>
<comment type="caution">
    <text evidence="1">The sequence shown here is derived from an EMBL/GenBank/DDBJ whole genome shotgun (WGS) entry which is preliminary data.</text>
</comment>
<protein>
    <submittedName>
        <fullName evidence="1">Uncharacterized protein</fullName>
    </submittedName>
</protein>
<evidence type="ECO:0000313" key="2">
    <source>
        <dbReference type="Proteomes" id="UP001138500"/>
    </source>
</evidence>
<dbReference type="AlphaFoldDB" id="A0A9W7SPR0"/>
<reference evidence="1 2" key="1">
    <citation type="journal article" date="2018" name="IMA Fungus">
        <title>IMA Genome-F 10: Nine draft genome sequences of Claviceps purpurea s.lat., including C. arundinis, C. humidiphila, and C. cf. spartinae, pseudomolecules for the pitch canker pathogen Fusarium circinatum, draft genome of Davidsoniella eucalypti, Grosmannia galeiformis, Quambalaria eucalypti, and Teratosphaeria destructans.</title>
        <authorList>
            <person name="Wingfield B.D."/>
            <person name="Liu M."/>
            <person name="Nguyen H.D."/>
            <person name="Lane F.A."/>
            <person name="Morgan S.W."/>
            <person name="De Vos L."/>
            <person name="Wilken P.M."/>
            <person name="Duong T.A."/>
            <person name="Aylward J."/>
            <person name="Coetzee M.P."/>
            <person name="Dadej K."/>
            <person name="De Beer Z.W."/>
            <person name="Findlay W."/>
            <person name="Havenga M."/>
            <person name="Kolarik M."/>
            <person name="Menzies J.G."/>
            <person name="Naidoo K."/>
            <person name="Pochopski O."/>
            <person name="Shoukouhi P."/>
            <person name="Santana Q.C."/>
            <person name="Seifert K.A."/>
            <person name="Soal N."/>
            <person name="Steenkamp E.T."/>
            <person name="Tatham C.T."/>
            <person name="van der Nest M.A."/>
            <person name="Wingfield M.J."/>
        </authorList>
    </citation>
    <scope>NUCLEOTIDE SEQUENCE [LARGE SCALE GENOMIC DNA]</scope>
    <source>
        <strain evidence="1">CMW44962</strain>
    </source>
</reference>
<dbReference type="Proteomes" id="UP001138500">
    <property type="component" value="Unassembled WGS sequence"/>
</dbReference>
<gene>
    <name evidence="1" type="ORF">Tdes44962_MAKER03529</name>
</gene>
<name>A0A9W7SPR0_9PEZI</name>
<keyword evidence="2" id="KW-1185">Reference proteome</keyword>
<accession>A0A9W7SPR0</accession>
<dbReference type="EMBL" id="RIBY02001990">
    <property type="protein sequence ID" value="KAH9826397.1"/>
    <property type="molecule type" value="Genomic_DNA"/>
</dbReference>
<evidence type="ECO:0000313" key="1">
    <source>
        <dbReference type="EMBL" id="KAH9826397.1"/>
    </source>
</evidence>
<organism evidence="1 2">
    <name type="scientific">Teratosphaeria destructans</name>
    <dbReference type="NCBI Taxonomy" id="418781"/>
    <lineage>
        <taxon>Eukaryota</taxon>
        <taxon>Fungi</taxon>
        <taxon>Dikarya</taxon>
        <taxon>Ascomycota</taxon>
        <taxon>Pezizomycotina</taxon>
        <taxon>Dothideomycetes</taxon>
        <taxon>Dothideomycetidae</taxon>
        <taxon>Mycosphaerellales</taxon>
        <taxon>Teratosphaeriaceae</taxon>
        <taxon>Teratosphaeria</taxon>
    </lineage>
</organism>